<dbReference type="PANTHER" id="PTHR43391:SF14">
    <property type="entry name" value="DEHYDROGENASE_REDUCTASE SDR FAMILY PROTEIN 7-LIKE"/>
    <property type="match status" value="1"/>
</dbReference>
<dbReference type="Gene3D" id="6.10.250.840">
    <property type="match status" value="1"/>
</dbReference>
<dbReference type="Pfam" id="PF00106">
    <property type="entry name" value="adh_short"/>
    <property type="match status" value="1"/>
</dbReference>
<comment type="similarity">
    <text evidence="1 4">Belongs to the short-chain dehydrogenases/reductases (SDR) family.</text>
</comment>
<proteinExistence type="inferred from homology"/>
<evidence type="ECO:0000256" key="2">
    <source>
        <dbReference type="ARBA" id="ARBA00022857"/>
    </source>
</evidence>
<gene>
    <name evidence="5" type="ORF">J2W25_001737</name>
</gene>
<dbReference type="AlphaFoldDB" id="A0AAW8DTF0"/>
<evidence type="ECO:0000313" key="5">
    <source>
        <dbReference type="EMBL" id="MDP9922716.1"/>
    </source>
</evidence>
<evidence type="ECO:0000256" key="3">
    <source>
        <dbReference type="ARBA" id="ARBA00023002"/>
    </source>
</evidence>
<evidence type="ECO:0000256" key="1">
    <source>
        <dbReference type="ARBA" id="ARBA00006484"/>
    </source>
</evidence>
<dbReference type="GO" id="GO:0016491">
    <property type="term" value="F:oxidoreductase activity"/>
    <property type="evidence" value="ECO:0007669"/>
    <property type="project" value="UniProtKB-KW"/>
</dbReference>
<accession>A0AAW8DTF0</accession>
<dbReference type="PRINTS" id="PR00080">
    <property type="entry name" value="SDRFAMILY"/>
</dbReference>
<dbReference type="SUPFAM" id="SSF51735">
    <property type="entry name" value="NAD(P)-binding Rossmann-fold domains"/>
    <property type="match status" value="1"/>
</dbReference>
<dbReference type="EMBL" id="JAUSRR010000003">
    <property type="protein sequence ID" value="MDP9922716.1"/>
    <property type="molecule type" value="Genomic_DNA"/>
</dbReference>
<evidence type="ECO:0000313" key="6">
    <source>
        <dbReference type="Proteomes" id="UP001244295"/>
    </source>
</evidence>
<dbReference type="PRINTS" id="PR00081">
    <property type="entry name" value="GDHRDH"/>
</dbReference>
<organism evidence="5 6">
    <name type="scientific">Variovorax boronicumulans</name>
    <dbReference type="NCBI Taxonomy" id="436515"/>
    <lineage>
        <taxon>Bacteria</taxon>
        <taxon>Pseudomonadati</taxon>
        <taxon>Pseudomonadota</taxon>
        <taxon>Betaproteobacteria</taxon>
        <taxon>Burkholderiales</taxon>
        <taxon>Comamonadaceae</taxon>
        <taxon>Variovorax</taxon>
    </lineage>
</organism>
<dbReference type="CDD" id="cd05233">
    <property type="entry name" value="SDR_c"/>
    <property type="match status" value="1"/>
</dbReference>
<keyword evidence="3" id="KW-0560">Oxidoreductase</keyword>
<dbReference type="Gene3D" id="3.40.50.720">
    <property type="entry name" value="NAD(P)-binding Rossmann-like Domain"/>
    <property type="match status" value="1"/>
</dbReference>
<comment type="caution">
    <text evidence="5">The sequence shown here is derived from an EMBL/GenBank/DDBJ whole genome shotgun (WGS) entry which is preliminary data.</text>
</comment>
<sequence length="299" mass="30986">MKEVQGKVAFITGAASGIGLGLAQAFLEAGMKVVLADVRRAALDAAAAGLGPAAGRYHLMEVDVTDRARMARAADEVVKVFGKVHVLCNNAGVSGVSPMHEAGYEEWDWVLGVNLFGLINGVKSFLPKLRAHGEWAHILNTSSMAGLIPMPAPGGIYATSKFAARGFSESLRIALAGSGVGVSVLCPGLVKTGMMQTGAELSPVPADADGPSPFGAGVNMLDAGVEPIVIGRRALQGISANEAYILTHGEFRDELAEVFEEILDAFPPAPGPEAAARLAMENGRRQTVAEAKASLKQAS</sequence>
<keyword evidence="2" id="KW-0521">NADP</keyword>
<dbReference type="PANTHER" id="PTHR43391">
    <property type="entry name" value="RETINOL DEHYDROGENASE-RELATED"/>
    <property type="match status" value="1"/>
</dbReference>
<dbReference type="FunFam" id="3.40.50.720:FF:000084">
    <property type="entry name" value="Short-chain dehydrogenase reductase"/>
    <property type="match status" value="1"/>
</dbReference>
<evidence type="ECO:0000256" key="4">
    <source>
        <dbReference type="RuleBase" id="RU000363"/>
    </source>
</evidence>
<dbReference type="Proteomes" id="UP001244295">
    <property type="component" value="Unassembled WGS sequence"/>
</dbReference>
<reference evidence="5" key="1">
    <citation type="submission" date="2023-07" db="EMBL/GenBank/DDBJ databases">
        <title>Sorghum-associated microbial communities from plants grown in Nebraska, USA.</title>
        <authorList>
            <person name="Schachtman D."/>
        </authorList>
    </citation>
    <scope>NUCLEOTIDE SEQUENCE</scope>
    <source>
        <strain evidence="5">DS2795</strain>
    </source>
</reference>
<dbReference type="RefSeq" id="WP_307636315.1">
    <property type="nucleotide sequence ID" value="NZ_JAUSRR010000003.1"/>
</dbReference>
<protein>
    <submittedName>
        <fullName evidence="5">NAD(P)-dependent dehydrogenase (Short-subunit alcohol dehydrogenase family)</fullName>
    </submittedName>
</protein>
<dbReference type="InterPro" id="IPR036291">
    <property type="entry name" value="NAD(P)-bd_dom_sf"/>
</dbReference>
<dbReference type="InterPro" id="IPR002347">
    <property type="entry name" value="SDR_fam"/>
</dbReference>
<name>A0AAW8DTF0_9BURK</name>